<sequence>MRKRQFRRKAMREAGLGIDIGNGSISIAVVEGENIIYKDYRLHRGELYQNLVDMLGQVETSCGDRSLYAAVNPGAVCLYPGIQKEVQINRISSLLEGQRMLYPDAGSIVEMGAQNSCFLTGIREGETLSYAMNGECAAGTGAFFEDQMYRLGLPLSAYSEYVRRAKSVPRLAGRCSVFAKTDLIHRQQEGVPVGDILLGLSYAVIRNFKSAVVRKLPVQPPVLVTGGVVYNEGVRLAICDIFGLKEEKLLCGEEGAVVSAAGIAACACRGKLAFDWKHPIRREVADEEQKRKALPRYDYEKEALHRTRPLRGGEKLWLGIDVGSTSTNLVLTGEDGAVIDDLYLRTRGNPLGAVQQGMAQLKRKYGEALTWEGIGVTGSGRYYIAEKTGAGTVLDEITAQARAAAHLCPEVDTVFEIGGQDSKYISIRDGQVVDFEMNKVCAAGTGSFVEEQANRMEVSLEEIGNSALKANVPIDLGERCTVLMESKIAAELAAGTDKEDICAGLCRSIVRNYLNRVVGNKRKGEHICLQGGVVHNEGIVAAFYEVFGERLHITPFYDVTGAYGAALAAKEQGGTSQKESIRNEENYRKSQKWFLAGYDGTLLPGKKTVGIPRALMIYKFFPMTYQYFNTLGFNVLLSPETDDKIIALGQEMAAEETCYPVKLLHGHMEWLARKKVDYIFIPCIHTIRHETSGVAHNYGCVYMQTAPRIVASVLGLSERGVELICPVLDLDMGKPQLAGAMIKAGQELGCDKARCAAALAKGAAAMVRCEKNSEKLGAQILDELKPEDKVLVLITRNYGVSDPVLNMGIPGEMLKRGCRVLTLSHLKGHDVDLSGHYPNLYWPFAQHILSGAKIIKEHPNLYAVYLTNHGCGPDGMISHLFAEIMGDKPYLKIEVDEHQSKVGVITRIEAFLNSLSHVENCTERAILPEAAVLSGRLRDGKKDTKDTKDMKEPQQETVYLPPLSVYTEWMALYLNQKGKRTAVLPDYTAQDLHAGKAYSTAKEYCTFSAAAGQIANRLQETDGEEKQFLVFQTEGAEADGMVPEILRAVLDADGKRAHLVTPFLEQLLFAEEADILWQVLLLGDAWHCLDEEWREKVRASFREKTAAPDAWSREWTKSLLQEWAVYVTEDRQLLLAGDPIVLHSAYLNQNMEEAVRKHAFVPVYMPLSEYLWFLAAESGRKIPEHFTEQLHEFMQIYRGVYGSWKQPDERLHEIREKFPLVHGANLRYLCSLMEQELSHGKGMILVSPEYANYASVMEMLRTGSKYPLLHARADGNEEAEEVERREIFLGLLEQ</sequence>
<dbReference type="Gene3D" id="3.30.420.40">
    <property type="match status" value="4"/>
</dbReference>
<protein>
    <recommendedName>
        <fullName evidence="9">CoA-substrate-specific enzyme activase</fullName>
    </recommendedName>
</protein>
<comment type="caution">
    <text evidence="7">The sequence shown here is derived from an EMBL/GenBank/DDBJ whole genome shotgun (WGS) entry which is preliminary data.</text>
</comment>
<accession>A0A395V8E1</accession>
<evidence type="ECO:0000256" key="3">
    <source>
        <dbReference type="ARBA" id="ARBA00023004"/>
    </source>
</evidence>
<organism evidence="7 8">
    <name type="scientific">Roseburia hominis</name>
    <dbReference type="NCBI Taxonomy" id="301301"/>
    <lineage>
        <taxon>Bacteria</taxon>
        <taxon>Bacillati</taxon>
        <taxon>Bacillota</taxon>
        <taxon>Clostridia</taxon>
        <taxon>Lachnospirales</taxon>
        <taxon>Lachnospiraceae</taxon>
        <taxon>Roseburia</taxon>
    </lineage>
</organism>
<dbReference type="NCBIfam" id="TIGR00241">
    <property type="entry name" value="CoA_E_activ"/>
    <property type="match status" value="1"/>
</dbReference>
<keyword evidence="3" id="KW-0408">Iron</keyword>
<dbReference type="InterPro" id="IPR051805">
    <property type="entry name" value="Dehydratase_Activator_Redct"/>
</dbReference>
<dbReference type="InterPro" id="IPR018709">
    <property type="entry name" value="CoA_activase_DUF2229"/>
</dbReference>
<dbReference type="InterPro" id="IPR043129">
    <property type="entry name" value="ATPase_NBD"/>
</dbReference>
<dbReference type="PANTHER" id="PTHR32329">
    <property type="entry name" value="BIFUNCTIONAL PROTEIN [INCLUDES 2-HYDROXYACYL-COA DEHYDRATASE (N-TER) AND ITS ACTIVATOR DOMAIN (C_TERM)-RELATED"/>
    <property type="match status" value="1"/>
</dbReference>
<dbReference type="GO" id="GO:0051536">
    <property type="term" value="F:iron-sulfur cluster binding"/>
    <property type="evidence" value="ECO:0007669"/>
    <property type="project" value="UniProtKB-KW"/>
</dbReference>
<dbReference type="Proteomes" id="UP000266172">
    <property type="component" value="Unassembled WGS sequence"/>
</dbReference>
<evidence type="ECO:0000256" key="2">
    <source>
        <dbReference type="ARBA" id="ARBA00022723"/>
    </source>
</evidence>
<evidence type="ECO:0000259" key="5">
    <source>
        <dbReference type="Pfam" id="PF01869"/>
    </source>
</evidence>
<dbReference type="Pfam" id="PF01869">
    <property type="entry name" value="BcrAD_BadFG"/>
    <property type="match status" value="2"/>
</dbReference>
<dbReference type="CDD" id="cd24035">
    <property type="entry name" value="ASKHA_NBD_O66634-like_rpt2"/>
    <property type="match status" value="1"/>
</dbReference>
<dbReference type="EMBL" id="QRVL01000002">
    <property type="protein sequence ID" value="RGS41560.1"/>
    <property type="molecule type" value="Genomic_DNA"/>
</dbReference>
<dbReference type="Pfam" id="PF09989">
    <property type="entry name" value="DUF2229"/>
    <property type="match status" value="1"/>
</dbReference>
<feature type="domain" description="ATPase BadF/BadG/BcrA/BcrD type" evidence="5">
    <location>
        <begin position="318"/>
        <end position="569"/>
    </location>
</feature>
<keyword evidence="4" id="KW-0411">Iron-sulfur</keyword>
<dbReference type="CDD" id="cd24034">
    <property type="entry name" value="ASKHA_NBD_O66634-like_rpt1"/>
    <property type="match status" value="1"/>
</dbReference>
<dbReference type="InterPro" id="IPR002731">
    <property type="entry name" value="ATPase_BadF"/>
</dbReference>
<dbReference type="PANTHER" id="PTHR32329:SF7">
    <property type="entry name" value="ACTIVATOR OF 2-HYDROXYACYL-COA-HYDRATASE"/>
    <property type="match status" value="1"/>
</dbReference>
<reference evidence="7 8" key="1">
    <citation type="submission" date="2018-08" db="EMBL/GenBank/DDBJ databases">
        <title>A genome reference for cultivated species of the human gut microbiota.</title>
        <authorList>
            <person name="Zou Y."/>
            <person name="Xue W."/>
            <person name="Luo G."/>
        </authorList>
    </citation>
    <scope>NUCLEOTIDE SEQUENCE [LARGE SCALE GENOMIC DNA]</scope>
    <source>
        <strain evidence="7 8">AF22-12AC</strain>
    </source>
</reference>
<keyword evidence="2" id="KW-0479">Metal-binding</keyword>
<proteinExistence type="predicted"/>
<comment type="cofactor">
    <cofactor evidence="1">
        <name>[4Fe-4S] cluster</name>
        <dbReference type="ChEBI" id="CHEBI:49883"/>
    </cofactor>
</comment>
<evidence type="ECO:0000256" key="4">
    <source>
        <dbReference type="ARBA" id="ARBA00023014"/>
    </source>
</evidence>
<evidence type="ECO:0000259" key="6">
    <source>
        <dbReference type="Pfam" id="PF09989"/>
    </source>
</evidence>
<dbReference type="SUPFAM" id="SSF53067">
    <property type="entry name" value="Actin-like ATPase domain"/>
    <property type="match status" value="2"/>
</dbReference>
<dbReference type="InterPro" id="IPR008275">
    <property type="entry name" value="CoA_E_activase_dom"/>
</dbReference>
<evidence type="ECO:0000313" key="8">
    <source>
        <dbReference type="Proteomes" id="UP000266172"/>
    </source>
</evidence>
<evidence type="ECO:0000256" key="1">
    <source>
        <dbReference type="ARBA" id="ARBA00001966"/>
    </source>
</evidence>
<dbReference type="GO" id="GO:0046872">
    <property type="term" value="F:metal ion binding"/>
    <property type="evidence" value="ECO:0007669"/>
    <property type="project" value="UniProtKB-KW"/>
</dbReference>
<feature type="domain" description="ATPase BadF/BadG/BcrA/BcrD type" evidence="5">
    <location>
        <begin position="96"/>
        <end position="238"/>
    </location>
</feature>
<evidence type="ECO:0008006" key="9">
    <source>
        <dbReference type="Google" id="ProtNLM"/>
    </source>
</evidence>
<gene>
    <name evidence="7" type="ORF">DWX93_05480</name>
</gene>
<evidence type="ECO:0000313" key="7">
    <source>
        <dbReference type="EMBL" id="RGS41560.1"/>
    </source>
</evidence>
<name>A0A395V8E1_9FIRM</name>
<feature type="domain" description="DUF2229" evidence="6">
    <location>
        <begin position="608"/>
        <end position="824"/>
    </location>
</feature>